<keyword evidence="3" id="KW-1185">Reference proteome</keyword>
<dbReference type="OrthoDB" id="1736267at2"/>
<proteinExistence type="predicted"/>
<dbReference type="Proteomes" id="UP000253034">
    <property type="component" value="Unassembled WGS sequence"/>
</dbReference>
<dbReference type="RefSeq" id="WP_114297999.1">
    <property type="nucleotide sequence ID" value="NZ_QPJT01000012.1"/>
</dbReference>
<dbReference type="AlphaFoldDB" id="A0A369B3I9"/>
<gene>
    <name evidence="2" type="ORF">DFR58_11255</name>
</gene>
<evidence type="ECO:0000259" key="1">
    <source>
        <dbReference type="Pfam" id="PF13492"/>
    </source>
</evidence>
<reference evidence="2 3" key="1">
    <citation type="submission" date="2018-07" db="EMBL/GenBank/DDBJ databases">
        <title>Genomic Encyclopedia of Type Strains, Phase IV (KMG-IV): sequencing the most valuable type-strain genomes for metagenomic binning, comparative biology and taxonomic classification.</title>
        <authorList>
            <person name="Goeker M."/>
        </authorList>
    </citation>
    <scope>NUCLEOTIDE SEQUENCE [LARGE SCALE GENOMIC DNA]</scope>
    <source>
        <strain evidence="2 3">DSM 27016</strain>
    </source>
</reference>
<comment type="caution">
    <text evidence="2">The sequence shown here is derived from an EMBL/GenBank/DDBJ whole genome shotgun (WGS) entry which is preliminary data.</text>
</comment>
<name>A0A369B3I9_9FIRM</name>
<feature type="domain" description="GAF" evidence="1">
    <location>
        <begin position="42"/>
        <end position="171"/>
    </location>
</feature>
<protein>
    <submittedName>
        <fullName evidence="2">GAF domain-containing protein</fullName>
    </submittedName>
</protein>
<accession>A0A369B3I9</accession>
<dbReference type="InterPro" id="IPR029016">
    <property type="entry name" value="GAF-like_dom_sf"/>
</dbReference>
<dbReference type="Gene3D" id="3.30.450.40">
    <property type="match status" value="3"/>
</dbReference>
<dbReference type="EMBL" id="QPJT01000012">
    <property type="protein sequence ID" value="RCX16073.1"/>
    <property type="molecule type" value="Genomic_DNA"/>
</dbReference>
<dbReference type="InterPro" id="IPR003018">
    <property type="entry name" value="GAF"/>
</dbReference>
<dbReference type="Pfam" id="PF13492">
    <property type="entry name" value="GAF_3"/>
    <property type="match status" value="1"/>
</dbReference>
<sequence length="642" mass="73329">MEYKSILDRIEEQKKVEDLSVKLFRYAGLIQAIEFFSQKLNFEQIIEAGFDFVNELLTIGRSAVFVLEGDSYVLRKIKGFDNAVSTIKNNDKLQSFALLNGSLIFDRALLKEFFDEEILDAYSISVFMPLIIESTLFGFIFISNKTTGPLNDEDYIISEALIKLLNNALENYRSYEQLQKANRELDEKIFNLFAINQSSKALLSELSLDSLYSLSVDVFSELTQNSITGFVLYDEKSEKHVLRAFKDICYTCMDAQISLTLNKGARIDANKVIIKLCDERDAQYFNDIFIEGAGVLAPLRPDYIILLIKNNTIAGFVTLGQSITGTEYKHSMFELIESLASSTYIALSNAMLFKQVNEQKKMIQGKLDKLITLNNLMKNINSSLDVDTLIDITLKTLEVSFFVEKAVFALYDKEKNAFNLYRTLNIETAEKEIAVNGNWKRVMEGDRIYRVGEAAVFDYMGEKLASDIDVSPGIVIFPIYIDRVEIEVLGVLIVFKYKNTAIDDTENMITLETVAGHIAPAISNLFTIEAQKKFLLPNYTELFKKDLTEAIEETFEVLNKLEVFYICDKRDLLFKDNAIIDRLKGSFRNVYPFTQNNIFIINMYELDADQKIELITGTEDIAVRKMVLGKDFNNLQEFLALF</sequence>
<evidence type="ECO:0000313" key="3">
    <source>
        <dbReference type="Proteomes" id="UP000253034"/>
    </source>
</evidence>
<evidence type="ECO:0000313" key="2">
    <source>
        <dbReference type="EMBL" id="RCX16073.1"/>
    </source>
</evidence>
<dbReference type="SUPFAM" id="SSF55781">
    <property type="entry name" value="GAF domain-like"/>
    <property type="match status" value="3"/>
</dbReference>
<organism evidence="2 3">
    <name type="scientific">Anaerobacterium chartisolvens</name>
    <dbReference type="NCBI Taxonomy" id="1297424"/>
    <lineage>
        <taxon>Bacteria</taxon>
        <taxon>Bacillati</taxon>
        <taxon>Bacillota</taxon>
        <taxon>Clostridia</taxon>
        <taxon>Eubacteriales</taxon>
        <taxon>Oscillospiraceae</taxon>
        <taxon>Anaerobacterium</taxon>
    </lineage>
</organism>